<dbReference type="RefSeq" id="WP_116974023.1">
    <property type="nucleotide sequence ID" value="NZ_QPMM01000001.1"/>
</dbReference>
<proteinExistence type="predicted"/>
<protein>
    <submittedName>
        <fullName evidence="1">Uncharacterized protein</fullName>
    </submittedName>
</protein>
<evidence type="ECO:0000313" key="1">
    <source>
        <dbReference type="EMBL" id="RFS26829.1"/>
    </source>
</evidence>
<dbReference type="OrthoDB" id="678735at2"/>
<sequence>MKVFMIKIAGLRFYVHPWPVNRFAVIIDGEEVVLETDEDGFVRAALNSVSTFRHNMQLLNKIASAIENWRRNNSPVCG</sequence>
<organism evidence="1 2">
    <name type="scientific">Chitinophaga silvatica</name>
    <dbReference type="NCBI Taxonomy" id="2282649"/>
    <lineage>
        <taxon>Bacteria</taxon>
        <taxon>Pseudomonadati</taxon>
        <taxon>Bacteroidota</taxon>
        <taxon>Chitinophagia</taxon>
        <taxon>Chitinophagales</taxon>
        <taxon>Chitinophagaceae</taxon>
        <taxon>Chitinophaga</taxon>
    </lineage>
</organism>
<evidence type="ECO:0000313" key="2">
    <source>
        <dbReference type="Proteomes" id="UP000260644"/>
    </source>
</evidence>
<dbReference type="AlphaFoldDB" id="A0A3E1YHG1"/>
<accession>A0A3E1YHG1</accession>
<comment type="caution">
    <text evidence="1">The sequence shown here is derived from an EMBL/GenBank/DDBJ whole genome shotgun (WGS) entry which is preliminary data.</text>
</comment>
<name>A0A3E1YHG1_9BACT</name>
<gene>
    <name evidence="1" type="ORF">DVR12_03320</name>
</gene>
<keyword evidence="2" id="KW-1185">Reference proteome</keyword>
<dbReference type="EMBL" id="QPMM01000001">
    <property type="protein sequence ID" value="RFS26829.1"/>
    <property type="molecule type" value="Genomic_DNA"/>
</dbReference>
<dbReference type="Proteomes" id="UP000260644">
    <property type="component" value="Unassembled WGS sequence"/>
</dbReference>
<reference evidence="1 2" key="1">
    <citation type="submission" date="2018-07" db="EMBL/GenBank/DDBJ databases">
        <title>Chitinophaga K2CV101002-2 sp. nov., isolated from a monsoon evergreen broad-leaved forest soil.</title>
        <authorList>
            <person name="Lv Y."/>
        </authorList>
    </citation>
    <scope>NUCLEOTIDE SEQUENCE [LARGE SCALE GENOMIC DNA]</scope>
    <source>
        <strain evidence="1 2">GDMCC 1.1288</strain>
    </source>
</reference>